<keyword evidence="2" id="KW-1185">Reference proteome</keyword>
<accession>A0AA36EZZ4</accession>
<name>A0AA36EZZ4_OCTVU</name>
<gene>
    <name evidence="1" type="ORF">OCTVUL_1B003276</name>
</gene>
<dbReference type="AlphaFoldDB" id="A0AA36EZZ4"/>
<protein>
    <submittedName>
        <fullName evidence="1">Uncharacterized protein</fullName>
    </submittedName>
</protein>
<dbReference type="EMBL" id="OX597815">
    <property type="protein sequence ID" value="CAI9717968.1"/>
    <property type="molecule type" value="Genomic_DNA"/>
</dbReference>
<evidence type="ECO:0000313" key="2">
    <source>
        <dbReference type="Proteomes" id="UP001162480"/>
    </source>
</evidence>
<evidence type="ECO:0000313" key="1">
    <source>
        <dbReference type="EMBL" id="CAI9717968.1"/>
    </source>
</evidence>
<proteinExistence type="predicted"/>
<sequence>MEVELSVSVSTGTLAEATGTGIAIAFGKLVKSVQKESFNLSSDKEIYDATAQSYNAVLVASDMKYKLGYMPFTNQTKRENATVSVTVMSLMKVLHTGYLVLPSDCGPLNRYCQYSDRGQHKSDHEYGATCYNALLKSLLFGGKF</sequence>
<reference evidence="1" key="1">
    <citation type="submission" date="2023-08" db="EMBL/GenBank/DDBJ databases">
        <authorList>
            <person name="Alioto T."/>
            <person name="Alioto T."/>
            <person name="Gomez Garrido J."/>
        </authorList>
    </citation>
    <scope>NUCLEOTIDE SEQUENCE</scope>
</reference>
<organism evidence="1 2">
    <name type="scientific">Octopus vulgaris</name>
    <name type="common">Common octopus</name>
    <dbReference type="NCBI Taxonomy" id="6645"/>
    <lineage>
        <taxon>Eukaryota</taxon>
        <taxon>Metazoa</taxon>
        <taxon>Spiralia</taxon>
        <taxon>Lophotrochozoa</taxon>
        <taxon>Mollusca</taxon>
        <taxon>Cephalopoda</taxon>
        <taxon>Coleoidea</taxon>
        <taxon>Octopodiformes</taxon>
        <taxon>Octopoda</taxon>
        <taxon>Incirrata</taxon>
        <taxon>Octopodidae</taxon>
        <taxon>Octopus</taxon>
    </lineage>
</organism>
<dbReference type="Proteomes" id="UP001162480">
    <property type="component" value="Chromosome 2"/>
</dbReference>